<name>A0A7C1AYJ3_9BACT</name>
<evidence type="ECO:0000313" key="1">
    <source>
        <dbReference type="EMBL" id="HDL90102.1"/>
    </source>
</evidence>
<comment type="caution">
    <text evidence="1">The sequence shown here is derived from an EMBL/GenBank/DDBJ whole genome shotgun (WGS) entry which is preliminary data.</text>
</comment>
<dbReference type="AlphaFoldDB" id="A0A7C1AYJ3"/>
<organism evidence="1">
    <name type="scientific">Thermodesulforhabdus norvegica</name>
    <dbReference type="NCBI Taxonomy" id="39841"/>
    <lineage>
        <taxon>Bacteria</taxon>
        <taxon>Pseudomonadati</taxon>
        <taxon>Thermodesulfobacteriota</taxon>
        <taxon>Syntrophobacteria</taxon>
        <taxon>Syntrophobacterales</taxon>
        <taxon>Thermodesulforhabdaceae</taxon>
        <taxon>Thermodesulforhabdus</taxon>
    </lineage>
</organism>
<accession>A0A7C1AYJ3</accession>
<proteinExistence type="predicted"/>
<reference evidence="1" key="1">
    <citation type="journal article" date="2020" name="mSystems">
        <title>Genome- and Community-Level Interaction Insights into Carbon Utilization and Element Cycling Functions of Hydrothermarchaeota in Hydrothermal Sediment.</title>
        <authorList>
            <person name="Zhou Z."/>
            <person name="Liu Y."/>
            <person name="Xu W."/>
            <person name="Pan J."/>
            <person name="Luo Z.H."/>
            <person name="Li M."/>
        </authorList>
    </citation>
    <scope>NUCLEOTIDE SEQUENCE [LARGE SCALE GENOMIC DNA]</scope>
    <source>
        <strain evidence="1">HyVt-19</strain>
    </source>
</reference>
<protein>
    <submittedName>
        <fullName evidence="1">Uncharacterized protein</fullName>
    </submittedName>
</protein>
<dbReference type="EMBL" id="DQZW01000202">
    <property type="protein sequence ID" value="HDL90102.1"/>
    <property type="molecule type" value="Genomic_DNA"/>
</dbReference>
<dbReference type="Proteomes" id="UP000886355">
    <property type="component" value="Unassembled WGS sequence"/>
</dbReference>
<sequence length="68" mass="7989">MQKKYTLDQYLIQEERLKTMGEDFKRIEKMLRLHEPEKNLIITGAEKVEIAFICSANIEYVKGINNGD</sequence>
<gene>
    <name evidence="1" type="ORF">ENG14_04285</name>
</gene>